<dbReference type="Pfam" id="PF13473">
    <property type="entry name" value="Cupredoxin_1"/>
    <property type="match status" value="1"/>
</dbReference>
<name>A0A2M7QBR8_9BACT</name>
<feature type="transmembrane region" description="Helical" evidence="1">
    <location>
        <begin position="85"/>
        <end position="102"/>
    </location>
</feature>
<dbReference type="CDD" id="cd00371">
    <property type="entry name" value="HMA"/>
    <property type="match status" value="1"/>
</dbReference>
<dbReference type="PANTHER" id="PTHR42208:SF1">
    <property type="entry name" value="HEAVY METAL TRANSPORTER"/>
    <property type="match status" value="1"/>
</dbReference>
<feature type="transmembrane region" description="Helical" evidence="1">
    <location>
        <begin position="273"/>
        <end position="296"/>
    </location>
</feature>
<feature type="domain" description="HMA" evidence="2">
    <location>
        <begin position="3"/>
        <end position="70"/>
    </location>
</feature>
<dbReference type="GO" id="GO:0046872">
    <property type="term" value="F:metal ion binding"/>
    <property type="evidence" value="ECO:0007669"/>
    <property type="project" value="InterPro"/>
</dbReference>
<dbReference type="Pfam" id="PF13386">
    <property type="entry name" value="DsbD_2"/>
    <property type="match status" value="1"/>
</dbReference>
<dbReference type="InterPro" id="IPR036163">
    <property type="entry name" value="HMA_dom_sf"/>
</dbReference>
<evidence type="ECO:0000313" key="3">
    <source>
        <dbReference type="EMBL" id="PIY62972.1"/>
    </source>
</evidence>
<keyword evidence="1" id="KW-0812">Transmembrane</keyword>
<feature type="transmembrane region" description="Helical" evidence="1">
    <location>
        <begin position="122"/>
        <end position="150"/>
    </location>
</feature>
<dbReference type="Gene3D" id="3.30.70.100">
    <property type="match status" value="1"/>
</dbReference>
<organism evidence="3 4">
    <name type="scientific">Candidatus Uhrbacteria bacterium CG_4_10_14_0_8_um_filter_58_22</name>
    <dbReference type="NCBI Taxonomy" id="1975029"/>
    <lineage>
        <taxon>Bacteria</taxon>
        <taxon>Candidatus Uhriibacteriota</taxon>
    </lineage>
</organism>
<feature type="transmembrane region" description="Helical" evidence="1">
    <location>
        <begin position="197"/>
        <end position="225"/>
    </location>
</feature>
<comment type="caution">
    <text evidence="3">The sequence shown here is derived from an EMBL/GenBank/DDBJ whole genome shotgun (WGS) entry which is preliminary data.</text>
</comment>
<protein>
    <recommendedName>
        <fullName evidence="2">HMA domain-containing protein</fullName>
    </recommendedName>
</protein>
<dbReference type="InterPro" id="IPR008972">
    <property type="entry name" value="Cupredoxin"/>
</dbReference>
<dbReference type="EMBL" id="PFLC01000021">
    <property type="protein sequence ID" value="PIY62972.1"/>
    <property type="molecule type" value="Genomic_DNA"/>
</dbReference>
<keyword evidence="1" id="KW-0472">Membrane</keyword>
<sequence>MSKKIVFRVEGTTCASCEVLLERAFRKLPGVSEADASNRTGLVRLTVKDDEIPSVSDLERAANDSKYHFSVDDGRRSSVFRRIDWLRGVTVFALAFSLYLVFFKSGILPTGASLDSSAGLAAVFFVGLVASFSSCSAVVGGLVAAVAASAPRGQSLMERFKPHLIFNVGRIVGFAVLGGAVGGLGNMIGLSTGLNGLFLLVVSAIMIGVGFGLSGVFAGGSVFGLSKRISRFMERRAGKGQAWTVMGLGALTFFLPCGFTQSMQLLAASSGSVLGGAVIMSVFSLGTAPALLGLGLAAGSAAGRIRKYLSVGIGIFVVAVGFSNFAGAATLLNSGSSEVPVETAGVKAPVAHIENGEQVIQMEVTSTLEYAPDTLYVQVGTPVRWDIYGSDRMGCASSLVLREFGVRTSLRPGFNSVRFVPSRPGTFRFTCSMGMTRGTMIVLPKESGR</sequence>
<dbReference type="PANTHER" id="PTHR42208">
    <property type="entry name" value="HEAVY METAL TRANSPORTER-RELATED"/>
    <property type="match status" value="1"/>
</dbReference>
<dbReference type="Pfam" id="PF00403">
    <property type="entry name" value="HMA"/>
    <property type="match status" value="1"/>
</dbReference>
<dbReference type="SUPFAM" id="SSF49503">
    <property type="entry name" value="Cupredoxins"/>
    <property type="match status" value="1"/>
</dbReference>
<reference evidence="4" key="1">
    <citation type="submission" date="2017-09" db="EMBL/GenBank/DDBJ databases">
        <title>Depth-based differentiation of microbial function through sediment-hosted aquifers and enrichment of novel symbionts in the deep terrestrial subsurface.</title>
        <authorList>
            <person name="Probst A.J."/>
            <person name="Ladd B."/>
            <person name="Jarett J.K."/>
            <person name="Geller-Mcgrath D.E."/>
            <person name="Sieber C.M.K."/>
            <person name="Emerson J.B."/>
            <person name="Anantharaman K."/>
            <person name="Thomas B.C."/>
            <person name="Malmstrom R."/>
            <person name="Stieglmeier M."/>
            <person name="Klingl A."/>
            <person name="Woyke T."/>
            <person name="Ryan C.M."/>
            <person name="Banfield J.F."/>
        </authorList>
    </citation>
    <scope>NUCLEOTIDE SEQUENCE [LARGE SCALE GENOMIC DNA]</scope>
</reference>
<dbReference type="PROSITE" id="PS50846">
    <property type="entry name" value="HMA_2"/>
    <property type="match status" value="1"/>
</dbReference>
<dbReference type="InterPro" id="IPR039447">
    <property type="entry name" value="UreH-like_TM_dom"/>
</dbReference>
<evidence type="ECO:0000259" key="2">
    <source>
        <dbReference type="PROSITE" id="PS50846"/>
    </source>
</evidence>
<feature type="transmembrane region" description="Helical" evidence="1">
    <location>
        <begin position="171"/>
        <end position="191"/>
    </location>
</feature>
<proteinExistence type="predicted"/>
<evidence type="ECO:0000313" key="4">
    <source>
        <dbReference type="Proteomes" id="UP000230973"/>
    </source>
</evidence>
<dbReference type="SUPFAM" id="SSF55008">
    <property type="entry name" value="HMA, heavy metal-associated domain"/>
    <property type="match status" value="1"/>
</dbReference>
<keyword evidence="1" id="KW-1133">Transmembrane helix</keyword>
<feature type="transmembrane region" description="Helical" evidence="1">
    <location>
        <begin position="245"/>
        <end position="267"/>
    </location>
</feature>
<dbReference type="Proteomes" id="UP000230973">
    <property type="component" value="Unassembled WGS sequence"/>
</dbReference>
<gene>
    <name evidence="3" type="ORF">COY93_01565</name>
</gene>
<feature type="transmembrane region" description="Helical" evidence="1">
    <location>
        <begin position="308"/>
        <end position="332"/>
    </location>
</feature>
<dbReference type="AlphaFoldDB" id="A0A2M7QBR8"/>
<dbReference type="InterPro" id="IPR006121">
    <property type="entry name" value="HMA_dom"/>
</dbReference>
<dbReference type="Gene3D" id="2.60.40.420">
    <property type="entry name" value="Cupredoxins - blue copper proteins"/>
    <property type="match status" value="1"/>
</dbReference>
<accession>A0A2M7QBR8</accession>
<dbReference type="InterPro" id="IPR028096">
    <property type="entry name" value="EfeO_Cupredoxin"/>
</dbReference>
<evidence type="ECO:0000256" key="1">
    <source>
        <dbReference type="SAM" id="Phobius"/>
    </source>
</evidence>